<comment type="subcellular location">
    <subcellularLocation>
        <location evidence="3 10">Nucleus</location>
    </subcellularLocation>
</comment>
<dbReference type="PROSITE" id="PS50102">
    <property type="entry name" value="RRM"/>
    <property type="match status" value="1"/>
</dbReference>
<dbReference type="PROSITE" id="PS50072">
    <property type="entry name" value="CSA_PPIASE_2"/>
    <property type="match status" value="1"/>
</dbReference>
<protein>
    <recommendedName>
        <fullName evidence="10">Peptidyl-prolyl cis-trans isomerase</fullName>
        <shortName evidence="10">PPIase</shortName>
        <ecNumber evidence="10">5.2.1.8</ecNumber>
    </recommendedName>
</protein>
<dbReference type="Pfam" id="PF00160">
    <property type="entry name" value="Pro_isomerase"/>
    <property type="match status" value="1"/>
</dbReference>
<comment type="catalytic activity">
    <reaction evidence="1 10">
        <text>[protein]-peptidylproline (omega=180) = [protein]-peptidylproline (omega=0)</text>
        <dbReference type="Rhea" id="RHEA:16237"/>
        <dbReference type="Rhea" id="RHEA-COMP:10747"/>
        <dbReference type="Rhea" id="RHEA-COMP:10748"/>
        <dbReference type="ChEBI" id="CHEBI:83833"/>
        <dbReference type="ChEBI" id="CHEBI:83834"/>
        <dbReference type="EC" id="5.2.1.8"/>
    </reaction>
</comment>
<evidence type="ECO:0000256" key="9">
    <source>
        <dbReference type="PROSITE-ProRule" id="PRU00176"/>
    </source>
</evidence>
<comment type="similarity">
    <text evidence="4 10">Belongs to the cyclophilin-type PPIase family. PPIL4 subfamily.</text>
</comment>
<dbReference type="KEGG" id="zmk:HG535_0A01200"/>
<evidence type="ECO:0000256" key="2">
    <source>
        <dbReference type="ARBA" id="ARBA00002388"/>
    </source>
</evidence>
<dbReference type="SUPFAM" id="SSF54928">
    <property type="entry name" value="RNA-binding domain, RBD"/>
    <property type="match status" value="1"/>
</dbReference>
<keyword evidence="8 10" id="KW-0539">Nucleus</keyword>
<dbReference type="PANTHER" id="PTHR45843">
    <property type="entry name" value="PEPTIDYL-PROLYL CIS-TRANS ISOMERASE-LIKE 4"/>
    <property type="match status" value="1"/>
</dbReference>
<comment type="function">
    <text evidence="2 10">PPIases accelerate the folding of proteins. It catalyzes the cis-trans isomerization of proline imidic peptide bonds in oligopeptides.</text>
</comment>
<evidence type="ECO:0000256" key="3">
    <source>
        <dbReference type="ARBA" id="ARBA00004123"/>
    </source>
</evidence>
<dbReference type="PANTHER" id="PTHR45843:SF1">
    <property type="entry name" value="PEPTIDYL-PROLYL CIS-TRANS ISOMERASE-LIKE 4"/>
    <property type="match status" value="1"/>
</dbReference>
<evidence type="ECO:0000256" key="4">
    <source>
        <dbReference type="ARBA" id="ARBA00010739"/>
    </source>
</evidence>
<evidence type="ECO:0000313" key="13">
    <source>
        <dbReference type="EMBL" id="QLG70181.1"/>
    </source>
</evidence>
<dbReference type="Pfam" id="PF00076">
    <property type="entry name" value="RRM_1"/>
    <property type="match status" value="1"/>
</dbReference>
<dbReference type="InterPro" id="IPR029000">
    <property type="entry name" value="Cyclophilin-like_dom_sf"/>
</dbReference>
<dbReference type="InterPro" id="IPR035979">
    <property type="entry name" value="RBD_domain_sf"/>
</dbReference>
<gene>
    <name evidence="13" type="ORF">HG535_0A01200</name>
</gene>
<evidence type="ECO:0000256" key="6">
    <source>
        <dbReference type="ARBA" id="ARBA00023110"/>
    </source>
</evidence>
<sequence>MSVLIETTLGDLVIDLAYENYKIESYNFLKLCEMGFYDRQCFYDLQKGRSVMFGDALVGFEDRKELRTHNMSIKGLEDQESSNGSQLIRATDLLSTSQRTRKGQFGFKAVNKDDSTPQLIGSQVVLVLNDLEEPMQNMIFYGEVTVESQKLLKIMNSLEVDDMKRPLNDIRIKKTYLVFDPFPPLENVHRLSISLPLRDVRISKEWLEEHRDLWDTRDEILDDIKRKELVFEIASDVPTMGIKPSECVLFICKLNPLTRAKDIATIFHRFGEINSVEIIRDKLSGRSLGYGFIEFKDRRSCEESYKQMDGVLIDDKRIHVNFSQSFKRI</sequence>
<dbReference type="InterPro" id="IPR002130">
    <property type="entry name" value="Cyclophilin-type_PPIase_dom"/>
</dbReference>
<dbReference type="InterPro" id="IPR035542">
    <property type="entry name" value="CRIP"/>
</dbReference>
<dbReference type="GO" id="GO:0005634">
    <property type="term" value="C:nucleus"/>
    <property type="evidence" value="ECO:0007669"/>
    <property type="project" value="UniProtKB-SubCell"/>
</dbReference>
<evidence type="ECO:0000259" key="12">
    <source>
        <dbReference type="PROSITE" id="PS50102"/>
    </source>
</evidence>
<evidence type="ECO:0000313" key="14">
    <source>
        <dbReference type="Proteomes" id="UP000509704"/>
    </source>
</evidence>
<feature type="domain" description="RRM" evidence="12">
    <location>
        <begin position="247"/>
        <end position="325"/>
    </location>
</feature>
<accession>A0A7H9AVH1</accession>
<dbReference type="EMBL" id="CP058604">
    <property type="protein sequence ID" value="QLG70181.1"/>
    <property type="molecule type" value="Genomic_DNA"/>
</dbReference>
<name>A0A7H9AVH1_ZYGMR</name>
<reference evidence="13 14" key="1">
    <citation type="submission" date="2020-07" db="EMBL/GenBank/DDBJ databases">
        <title>The yeast mating-type switching endonuclease HO is a domesticated member of an unorthodox homing genetic element family.</title>
        <authorList>
            <person name="Coughlan A.Y."/>
            <person name="Lombardi L."/>
            <person name="Braun-Galleani S."/>
            <person name="Martos A.R."/>
            <person name="Galeote V."/>
            <person name="Bigey F."/>
            <person name="Dequin S."/>
            <person name="Byrne K.P."/>
            <person name="Wolfe K.H."/>
        </authorList>
    </citation>
    <scope>NUCLEOTIDE SEQUENCE [LARGE SCALE GENOMIC DNA]</scope>
    <source>
        <strain evidence="13 14">NRRL Y-6702</strain>
    </source>
</reference>
<dbReference type="Gene3D" id="2.40.100.10">
    <property type="entry name" value="Cyclophilin-like"/>
    <property type="match status" value="1"/>
</dbReference>
<dbReference type="GO" id="GO:0003723">
    <property type="term" value="F:RNA binding"/>
    <property type="evidence" value="ECO:0007669"/>
    <property type="project" value="UniProtKB-UniRule"/>
</dbReference>
<dbReference type="Proteomes" id="UP000509704">
    <property type="component" value="Chromosome 1"/>
</dbReference>
<dbReference type="InterPro" id="IPR012677">
    <property type="entry name" value="Nucleotide-bd_a/b_plait_sf"/>
</dbReference>
<keyword evidence="5 9" id="KW-0694">RNA-binding</keyword>
<dbReference type="SMART" id="SM00360">
    <property type="entry name" value="RRM"/>
    <property type="match status" value="1"/>
</dbReference>
<keyword evidence="7 10" id="KW-0413">Isomerase</keyword>
<organism evidence="13 14">
    <name type="scientific">Zygotorulaspora mrakii</name>
    <name type="common">Zygosaccharomyces mrakii</name>
    <dbReference type="NCBI Taxonomy" id="42260"/>
    <lineage>
        <taxon>Eukaryota</taxon>
        <taxon>Fungi</taxon>
        <taxon>Dikarya</taxon>
        <taxon>Ascomycota</taxon>
        <taxon>Saccharomycotina</taxon>
        <taxon>Saccharomycetes</taxon>
        <taxon>Saccharomycetales</taxon>
        <taxon>Saccharomycetaceae</taxon>
        <taxon>Zygotorulaspora</taxon>
    </lineage>
</organism>
<evidence type="ECO:0000256" key="7">
    <source>
        <dbReference type="ARBA" id="ARBA00023235"/>
    </source>
</evidence>
<feature type="domain" description="PPIase cyclophilin-type" evidence="11">
    <location>
        <begin position="6"/>
        <end position="177"/>
    </location>
</feature>
<evidence type="ECO:0000256" key="1">
    <source>
        <dbReference type="ARBA" id="ARBA00000971"/>
    </source>
</evidence>
<dbReference type="InterPro" id="IPR000504">
    <property type="entry name" value="RRM_dom"/>
</dbReference>
<evidence type="ECO:0000256" key="5">
    <source>
        <dbReference type="ARBA" id="ARBA00022884"/>
    </source>
</evidence>
<evidence type="ECO:0000256" key="8">
    <source>
        <dbReference type="ARBA" id="ARBA00023242"/>
    </source>
</evidence>
<evidence type="ECO:0000259" key="11">
    <source>
        <dbReference type="PROSITE" id="PS50072"/>
    </source>
</evidence>
<dbReference type="GeneID" id="59233817"/>
<dbReference type="RefSeq" id="XP_037141909.1">
    <property type="nucleotide sequence ID" value="XM_037286014.1"/>
</dbReference>
<evidence type="ECO:0000256" key="10">
    <source>
        <dbReference type="RuleBase" id="RU365081"/>
    </source>
</evidence>
<keyword evidence="6 10" id="KW-0697">Rotamase</keyword>
<dbReference type="Gene3D" id="3.30.70.330">
    <property type="match status" value="1"/>
</dbReference>
<dbReference type="SUPFAM" id="SSF50891">
    <property type="entry name" value="Cyclophilin-like"/>
    <property type="match status" value="1"/>
</dbReference>
<dbReference type="AlphaFoldDB" id="A0A7H9AVH1"/>
<dbReference type="GO" id="GO:0003755">
    <property type="term" value="F:peptidyl-prolyl cis-trans isomerase activity"/>
    <property type="evidence" value="ECO:0007669"/>
    <property type="project" value="UniProtKB-UniRule"/>
</dbReference>
<dbReference type="OrthoDB" id="2083at2759"/>
<keyword evidence="14" id="KW-1185">Reference proteome</keyword>
<proteinExistence type="inferred from homology"/>
<dbReference type="EC" id="5.2.1.8" evidence="10"/>